<accession>A0A081BV30</accession>
<evidence type="ECO:0000256" key="3">
    <source>
        <dbReference type="ARBA" id="ARBA00022723"/>
    </source>
</evidence>
<dbReference type="InterPro" id="IPR007197">
    <property type="entry name" value="rSAM"/>
</dbReference>
<dbReference type="InterPro" id="IPR006638">
    <property type="entry name" value="Elp3/MiaA/NifB-like_rSAM"/>
</dbReference>
<keyword evidence="8" id="KW-1185">Reference proteome</keyword>
<comment type="cofactor">
    <cofactor evidence="1">
        <name>[4Fe-4S] cluster</name>
        <dbReference type="ChEBI" id="CHEBI:49883"/>
    </cofactor>
</comment>
<dbReference type="PANTHER" id="PTHR43409:SF3">
    <property type="entry name" value="HYPOTHETICAL METHYLTRANSFERASE"/>
    <property type="match status" value="1"/>
</dbReference>
<dbReference type="InterPro" id="IPR006158">
    <property type="entry name" value="Cobalamin-bd"/>
</dbReference>
<dbReference type="InterPro" id="IPR058240">
    <property type="entry name" value="rSAM_sf"/>
</dbReference>
<dbReference type="AlphaFoldDB" id="A0A081BV30"/>
<dbReference type="STRING" id="1499967.U27_03147"/>
<organism evidence="7">
    <name type="scientific">Vecturithrix granuli</name>
    <dbReference type="NCBI Taxonomy" id="1499967"/>
    <lineage>
        <taxon>Bacteria</taxon>
        <taxon>Candidatus Moduliflexota</taxon>
        <taxon>Candidatus Vecturitrichia</taxon>
        <taxon>Candidatus Vecturitrichales</taxon>
        <taxon>Candidatus Vecturitrichaceae</taxon>
        <taxon>Candidatus Vecturithrix</taxon>
    </lineage>
</organism>
<dbReference type="InterPro" id="IPR023404">
    <property type="entry name" value="rSAM_horseshoe"/>
</dbReference>
<evidence type="ECO:0000256" key="4">
    <source>
        <dbReference type="ARBA" id="ARBA00023004"/>
    </source>
</evidence>
<dbReference type="SFLD" id="SFLDG01123">
    <property type="entry name" value="methyltransferase_(Class_B)"/>
    <property type="match status" value="1"/>
</dbReference>
<dbReference type="InterPro" id="IPR034466">
    <property type="entry name" value="Methyltransferase_Class_B"/>
</dbReference>
<dbReference type="GO" id="GO:0031419">
    <property type="term" value="F:cobalamin binding"/>
    <property type="evidence" value="ECO:0007669"/>
    <property type="project" value="InterPro"/>
</dbReference>
<dbReference type="eggNOG" id="COG1032">
    <property type="taxonomic scope" value="Bacteria"/>
</dbReference>
<reference evidence="7" key="1">
    <citation type="journal article" date="2015" name="PeerJ">
        <title>First genomic representation of candidate bacterial phylum KSB3 points to enhanced environmental sensing as a trigger of wastewater bulking.</title>
        <authorList>
            <person name="Sekiguchi Y."/>
            <person name="Ohashi A."/>
            <person name="Parks D.H."/>
            <person name="Yamauchi T."/>
            <person name="Tyson G.W."/>
            <person name="Hugenholtz P."/>
        </authorList>
    </citation>
    <scope>NUCLEOTIDE SEQUENCE [LARGE SCALE GENOMIC DNA]</scope>
</reference>
<dbReference type="GO" id="GO:0046872">
    <property type="term" value="F:metal ion binding"/>
    <property type="evidence" value="ECO:0007669"/>
    <property type="project" value="UniProtKB-KW"/>
</dbReference>
<dbReference type="Gene3D" id="3.80.30.20">
    <property type="entry name" value="tm_1862 like domain"/>
    <property type="match status" value="1"/>
</dbReference>
<dbReference type="PANTHER" id="PTHR43409">
    <property type="entry name" value="ANAEROBIC MAGNESIUM-PROTOPORPHYRIN IX MONOMETHYL ESTER CYCLASE-RELATED"/>
    <property type="match status" value="1"/>
</dbReference>
<evidence type="ECO:0000256" key="5">
    <source>
        <dbReference type="ARBA" id="ARBA00023014"/>
    </source>
</evidence>
<name>A0A081BV30_VECG1</name>
<dbReference type="InterPro" id="IPR034530">
    <property type="entry name" value="HpnP-like"/>
</dbReference>
<dbReference type="GO" id="GO:0051539">
    <property type="term" value="F:4 iron, 4 sulfur cluster binding"/>
    <property type="evidence" value="ECO:0007669"/>
    <property type="project" value="UniProtKB-KW"/>
</dbReference>
<keyword evidence="5" id="KW-0411">Iron-sulfur</keyword>
<keyword evidence="3" id="KW-0479">Metal-binding</keyword>
<keyword evidence="2" id="KW-0949">S-adenosyl-L-methionine</keyword>
<evidence type="ECO:0000256" key="2">
    <source>
        <dbReference type="ARBA" id="ARBA00022691"/>
    </source>
</evidence>
<dbReference type="EMBL" id="DF820464">
    <property type="protein sequence ID" value="GAK56185.1"/>
    <property type="molecule type" value="Genomic_DNA"/>
</dbReference>
<feature type="domain" description="Radical SAM core" evidence="6">
    <location>
        <begin position="159"/>
        <end position="392"/>
    </location>
</feature>
<dbReference type="InterPro" id="IPR051198">
    <property type="entry name" value="BchE-like"/>
</dbReference>
<evidence type="ECO:0000313" key="8">
    <source>
        <dbReference type="Proteomes" id="UP000030661"/>
    </source>
</evidence>
<dbReference type="HOGENOM" id="CLU_021572_5_0_0"/>
<dbReference type="Pfam" id="PF13282">
    <property type="entry name" value="DUF4070"/>
    <property type="match status" value="1"/>
</dbReference>
<dbReference type="Pfam" id="PF04055">
    <property type="entry name" value="Radical_SAM"/>
    <property type="match status" value="1"/>
</dbReference>
<keyword evidence="4" id="KW-0408">Iron</keyword>
<dbReference type="Pfam" id="PF02310">
    <property type="entry name" value="B12-binding"/>
    <property type="match status" value="1"/>
</dbReference>
<protein>
    <submittedName>
        <fullName evidence="7">Radical SAM domain protein</fullName>
    </submittedName>
</protein>
<dbReference type="Gene3D" id="3.40.50.280">
    <property type="entry name" value="Cobalamin-binding domain"/>
    <property type="match status" value="1"/>
</dbReference>
<proteinExistence type="predicted"/>
<evidence type="ECO:0000256" key="1">
    <source>
        <dbReference type="ARBA" id="ARBA00001966"/>
    </source>
</evidence>
<evidence type="ECO:0000313" key="7">
    <source>
        <dbReference type="EMBL" id="GAK56185.1"/>
    </source>
</evidence>
<dbReference type="SMART" id="SM00729">
    <property type="entry name" value="Elp3"/>
    <property type="match status" value="1"/>
</dbReference>
<dbReference type="InterPro" id="IPR025274">
    <property type="entry name" value="DUF4070"/>
</dbReference>
<evidence type="ECO:0000259" key="6">
    <source>
        <dbReference type="PROSITE" id="PS51918"/>
    </source>
</evidence>
<dbReference type="GO" id="GO:0003824">
    <property type="term" value="F:catalytic activity"/>
    <property type="evidence" value="ECO:0007669"/>
    <property type="project" value="InterPro"/>
</dbReference>
<dbReference type="Proteomes" id="UP000030661">
    <property type="component" value="Unassembled WGS sequence"/>
</dbReference>
<dbReference type="SFLD" id="SFLDF00303">
    <property type="entry name" value="hopanoid_C2-methyltransferase"/>
    <property type="match status" value="1"/>
</dbReference>
<dbReference type="SFLD" id="SFLDG01082">
    <property type="entry name" value="B12-binding_domain_containing"/>
    <property type="match status" value="1"/>
</dbReference>
<dbReference type="PROSITE" id="PS51918">
    <property type="entry name" value="RADICAL_SAM"/>
    <property type="match status" value="1"/>
</dbReference>
<dbReference type="SUPFAM" id="SSF102114">
    <property type="entry name" value="Radical SAM enzymes"/>
    <property type="match status" value="1"/>
</dbReference>
<gene>
    <name evidence="7" type="ORF">U27_03147</name>
</gene>
<sequence length="500" mass="57707">MNILLVYPKYPDTFWSFKHALKFIAKKAVHPPLGLLTVAAMLPNTWTQKLVDLNIELLHDEDLAWADYVFLSAMVVQKESVQDIIARCQHAGVKIVAGGPLFTSEHENFPAVDHFVLNEAELTLPAFLEDVKKNQAKPVYTTDRFPDITNTPIPRWDLVKMKKYASMNIQYSRGCPFQCEFCDITVLYGHHVRMKRTDQIVAELESLYGQGWRGSVFFVDDNFIGNKSALRDDVLPAIIDWMKRRKYPFTFSTEASINLADDDDLMRLMVQAGFDAVFVGIETPNEDSLAECAKIQNKHRDLIACVKKIQKMGLRVRGGFIVGFDHDTPSIFERQIEFIQQSGIITAMVGLLNAPRGTRLYKRIVKENRLMQDTSGDNTDCSTNFIPQMGYDTLLAGYKRIISGIYAPQPYYERVKAYLQDYRPLKKPIFHFHLGYLRFHSGYAGALFKSIVFLGIRDKARVYFWKLFFWSLLRRPRLFAQAITYAIYGYHFRKVFENYL</sequence>
<dbReference type="GO" id="GO:0005829">
    <property type="term" value="C:cytosol"/>
    <property type="evidence" value="ECO:0007669"/>
    <property type="project" value="TreeGrafter"/>
</dbReference>
<dbReference type="SFLD" id="SFLDS00029">
    <property type="entry name" value="Radical_SAM"/>
    <property type="match status" value="1"/>
</dbReference>
<dbReference type="CDD" id="cd01335">
    <property type="entry name" value="Radical_SAM"/>
    <property type="match status" value="1"/>
</dbReference>